<dbReference type="Proteomes" id="UP000501926">
    <property type="component" value="Chromosome"/>
</dbReference>
<dbReference type="EMBL" id="LT934425">
    <property type="protein sequence ID" value="SOH04798.1"/>
    <property type="molecule type" value="Genomic_DNA"/>
</dbReference>
<dbReference type="Proteomes" id="UP000221734">
    <property type="component" value="Chromosome Kuenenia_stuttgartiensis_MBR1"/>
</dbReference>
<accession>A0A2C9CGR3</accession>
<dbReference type="OrthoDB" id="518009at2"/>
<name>A0A2C9CGR3_KUEST</name>
<keyword evidence="3" id="KW-1185">Reference proteome</keyword>
<evidence type="ECO:0000313" key="3">
    <source>
        <dbReference type="Proteomes" id="UP000221734"/>
    </source>
</evidence>
<protein>
    <submittedName>
        <fullName evidence="2">Uncharacterized protein</fullName>
    </submittedName>
</protein>
<dbReference type="KEGG" id="kst:KSMBR1_2303"/>
<dbReference type="EMBL" id="CP049055">
    <property type="protein sequence ID" value="QII14136.1"/>
    <property type="molecule type" value="Genomic_DNA"/>
</dbReference>
<evidence type="ECO:0000313" key="4">
    <source>
        <dbReference type="Proteomes" id="UP000501926"/>
    </source>
</evidence>
<gene>
    <name evidence="1" type="ORF">KsCSTR_47590</name>
    <name evidence="2" type="ORF">KSMBR1_2303</name>
</gene>
<reference evidence="2" key="1">
    <citation type="submission" date="2017-10" db="EMBL/GenBank/DDBJ databases">
        <authorList>
            <person name="Banno H."/>
            <person name="Chua N.-H."/>
        </authorList>
    </citation>
    <scope>NUCLEOTIDE SEQUENCE [LARGE SCALE GENOMIC DNA]</scope>
    <source>
        <strain evidence="2">Kuenenia_mbr1_ru-nijmegen</strain>
    </source>
</reference>
<dbReference type="RefSeq" id="WP_099325472.1">
    <property type="nucleotide sequence ID" value="NZ_CP049055.1"/>
</dbReference>
<sequence>MNYNPVKITVEEIKHILPRLSRCQIIELDQRIHEYLETSLLTRASETAFSEWEDPEEDLYNTDV</sequence>
<reference evidence="1 4" key="3">
    <citation type="submission" date="2020-02" db="EMBL/GenBank/DDBJ databases">
        <title>Newly sequenced genome of strain CSTR1 showed variability in Candidatus Kuenenia stuttgartiensis genomes.</title>
        <authorList>
            <person name="Ding C."/>
            <person name="Adrian L."/>
        </authorList>
    </citation>
    <scope>NUCLEOTIDE SEQUENCE [LARGE SCALE GENOMIC DNA]</scope>
    <source>
        <strain evidence="1 4">CSTR1</strain>
    </source>
</reference>
<dbReference type="AlphaFoldDB" id="A0A2C9CGR3"/>
<proteinExistence type="predicted"/>
<organism evidence="2 3">
    <name type="scientific">Kuenenia stuttgartiensis</name>
    <dbReference type="NCBI Taxonomy" id="174633"/>
    <lineage>
        <taxon>Bacteria</taxon>
        <taxon>Pseudomonadati</taxon>
        <taxon>Planctomycetota</taxon>
        <taxon>Candidatus Brocadiia</taxon>
        <taxon>Candidatus Brocadiales</taxon>
        <taxon>Candidatus Brocadiaceae</taxon>
        <taxon>Candidatus Kuenenia</taxon>
    </lineage>
</organism>
<reference evidence="3" key="2">
    <citation type="submission" date="2017-10" db="EMBL/GenBank/DDBJ databases">
        <authorList>
            <person name="Frank J."/>
        </authorList>
    </citation>
    <scope>NUCLEOTIDE SEQUENCE [LARGE SCALE GENOMIC DNA]</scope>
</reference>
<evidence type="ECO:0000313" key="2">
    <source>
        <dbReference type="EMBL" id="SOH04798.1"/>
    </source>
</evidence>
<evidence type="ECO:0000313" key="1">
    <source>
        <dbReference type="EMBL" id="QII14136.1"/>
    </source>
</evidence>